<evidence type="ECO:0000256" key="5">
    <source>
        <dbReference type="SAM" id="Phobius"/>
    </source>
</evidence>
<evidence type="ECO:0000256" key="3">
    <source>
        <dbReference type="ARBA" id="ARBA00022989"/>
    </source>
</evidence>
<dbReference type="GO" id="GO:0005774">
    <property type="term" value="C:vacuolar membrane"/>
    <property type="evidence" value="ECO:0007669"/>
    <property type="project" value="TreeGrafter"/>
</dbReference>
<keyword evidence="3 5" id="KW-1133">Transmembrane helix</keyword>
<dbReference type="GO" id="GO:0015179">
    <property type="term" value="F:L-amino acid transmembrane transporter activity"/>
    <property type="evidence" value="ECO:0007669"/>
    <property type="project" value="TreeGrafter"/>
</dbReference>
<dbReference type="AlphaFoldDB" id="E4YHY2"/>
<proteinExistence type="predicted"/>
<feature type="domain" description="Amino acid transporter transmembrane" evidence="6">
    <location>
        <begin position="83"/>
        <end position="218"/>
    </location>
</feature>
<gene>
    <name evidence="7" type="ORF">GSOID_T00026894001</name>
</gene>
<dbReference type="PANTHER" id="PTHR22950">
    <property type="entry name" value="AMINO ACID TRANSPORTER"/>
    <property type="match status" value="1"/>
</dbReference>
<dbReference type="Pfam" id="PF01490">
    <property type="entry name" value="Aa_trans"/>
    <property type="match status" value="1"/>
</dbReference>
<dbReference type="InterPro" id="IPR013057">
    <property type="entry name" value="AA_transpt_TM"/>
</dbReference>
<feature type="transmembrane region" description="Helical" evidence="5">
    <location>
        <begin position="162"/>
        <end position="179"/>
    </location>
</feature>
<accession>E4YHY2</accession>
<feature type="non-terminal residue" evidence="7">
    <location>
        <position position="1"/>
    </location>
</feature>
<evidence type="ECO:0000256" key="4">
    <source>
        <dbReference type="ARBA" id="ARBA00023136"/>
    </source>
</evidence>
<dbReference type="EMBL" id="FN654585">
    <property type="protein sequence ID" value="CBY35102.1"/>
    <property type="molecule type" value="Genomic_DNA"/>
</dbReference>
<keyword evidence="4 5" id="KW-0472">Membrane</keyword>
<sequence>EDHCVRADRPRDAQKGSGAVYLYQTRLHHAIRRNVRTSRVLRNSSSSSQLSSQQASSYFQQILKTMGCAAELLQRWDQLIELLTAILLMMLPVSIAGYAVYGSDVENNILDQLDNHSLMTQTANVLITLHLLFAFAIVQNPLHQGAEAALGLDPVSQKKKCIAVRLSIMVIVILTALLIPDFGVILDLVGSTTVTLNTFIFPSLFYISLVRKYKGELKVSNHEDAETVSIGKPEYVLHIIIMIIGIIGGVISGKKAISSGFEMKPPCFKNFFISPGHVSH</sequence>
<reference evidence="7" key="1">
    <citation type="journal article" date="2010" name="Science">
        <title>Plasticity of animal genome architecture unmasked by rapid evolution of a pelagic tunicate.</title>
        <authorList>
            <person name="Denoeud F."/>
            <person name="Henriet S."/>
            <person name="Mungpakdee S."/>
            <person name="Aury J.M."/>
            <person name="Da Silva C."/>
            <person name="Brinkmann H."/>
            <person name="Mikhaleva J."/>
            <person name="Olsen L.C."/>
            <person name="Jubin C."/>
            <person name="Canestro C."/>
            <person name="Bouquet J.M."/>
            <person name="Danks G."/>
            <person name="Poulain J."/>
            <person name="Campsteijn C."/>
            <person name="Adamski M."/>
            <person name="Cross I."/>
            <person name="Yadetie F."/>
            <person name="Muffato M."/>
            <person name="Louis A."/>
            <person name="Butcher S."/>
            <person name="Tsagkogeorga G."/>
            <person name="Konrad A."/>
            <person name="Singh S."/>
            <person name="Jensen M.F."/>
            <person name="Cong E.H."/>
            <person name="Eikeseth-Otteraa H."/>
            <person name="Noel B."/>
            <person name="Anthouard V."/>
            <person name="Porcel B.M."/>
            <person name="Kachouri-Lafond R."/>
            <person name="Nishino A."/>
            <person name="Ugolini M."/>
            <person name="Chourrout P."/>
            <person name="Nishida H."/>
            <person name="Aasland R."/>
            <person name="Huzurbazar S."/>
            <person name="Westhof E."/>
            <person name="Delsuc F."/>
            <person name="Lehrach H."/>
            <person name="Reinhardt R."/>
            <person name="Weissenbach J."/>
            <person name="Roy S.W."/>
            <person name="Artiguenave F."/>
            <person name="Postlethwait J.H."/>
            <person name="Manak J.R."/>
            <person name="Thompson E.M."/>
            <person name="Jaillon O."/>
            <person name="Du Pasquier L."/>
            <person name="Boudinot P."/>
            <person name="Liberles D.A."/>
            <person name="Volff J.N."/>
            <person name="Philippe H."/>
            <person name="Lenhard B."/>
            <person name="Roest Crollius H."/>
            <person name="Wincker P."/>
            <person name="Chourrout D."/>
        </authorList>
    </citation>
    <scope>NUCLEOTIDE SEQUENCE [LARGE SCALE GENOMIC DNA]</scope>
</reference>
<name>E4YHY2_OIKDI</name>
<evidence type="ECO:0000256" key="2">
    <source>
        <dbReference type="ARBA" id="ARBA00022692"/>
    </source>
</evidence>
<organism evidence="7">
    <name type="scientific">Oikopleura dioica</name>
    <name type="common">Tunicate</name>
    <dbReference type="NCBI Taxonomy" id="34765"/>
    <lineage>
        <taxon>Eukaryota</taxon>
        <taxon>Metazoa</taxon>
        <taxon>Chordata</taxon>
        <taxon>Tunicata</taxon>
        <taxon>Appendicularia</taxon>
        <taxon>Copelata</taxon>
        <taxon>Oikopleuridae</taxon>
        <taxon>Oikopleura</taxon>
    </lineage>
</organism>
<feature type="transmembrane region" description="Helical" evidence="5">
    <location>
        <begin position="121"/>
        <end position="142"/>
    </location>
</feature>
<feature type="transmembrane region" description="Helical" evidence="5">
    <location>
        <begin position="235"/>
        <end position="253"/>
    </location>
</feature>
<keyword evidence="2 5" id="KW-0812">Transmembrane</keyword>
<feature type="transmembrane region" description="Helical" evidence="5">
    <location>
        <begin position="82"/>
        <end position="101"/>
    </location>
</feature>
<evidence type="ECO:0000313" key="7">
    <source>
        <dbReference type="EMBL" id="CBY35102.1"/>
    </source>
</evidence>
<comment type="subcellular location">
    <subcellularLocation>
        <location evidence="1">Membrane</location>
        <topology evidence="1">Multi-pass membrane protein</topology>
    </subcellularLocation>
</comment>
<evidence type="ECO:0000256" key="1">
    <source>
        <dbReference type="ARBA" id="ARBA00004141"/>
    </source>
</evidence>
<dbReference type="PANTHER" id="PTHR22950:SF703">
    <property type="entry name" value="AMINO ACID TRANSPORTER TRANSMEMBRANE DOMAIN-CONTAINING PROTEIN"/>
    <property type="match status" value="1"/>
</dbReference>
<evidence type="ECO:0000259" key="6">
    <source>
        <dbReference type="Pfam" id="PF01490"/>
    </source>
</evidence>
<protein>
    <recommendedName>
        <fullName evidence="6">Amino acid transporter transmembrane domain-containing protein</fullName>
    </recommendedName>
</protein>
<feature type="transmembrane region" description="Helical" evidence="5">
    <location>
        <begin position="185"/>
        <end position="209"/>
    </location>
</feature>
<dbReference type="Proteomes" id="UP000011014">
    <property type="component" value="Unassembled WGS sequence"/>
</dbReference>